<keyword evidence="3" id="KW-1185">Reference proteome</keyword>
<accession>A0A226DZM6</accession>
<keyword evidence="1" id="KW-0175">Coiled coil</keyword>
<evidence type="ECO:0000256" key="1">
    <source>
        <dbReference type="SAM" id="Coils"/>
    </source>
</evidence>
<gene>
    <name evidence="2" type="ORF">Fcan01_15036</name>
</gene>
<protein>
    <submittedName>
        <fullName evidence="2">Coiled-coil domain-containing protein 42A</fullName>
    </submittedName>
</protein>
<dbReference type="PANTHER" id="PTHR21683:SF2">
    <property type="entry name" value="COILED-COIL DOMAIN-CONTAINING PROTEIN 42 LIKE-2-LIKE"/>
    <property type="match status" value="1"/>
</dbReference>
<name>A0A226DZM6_FOLCA</name>
<dbReference type="OrthoDB" id="10264298at2759"/>
<organism evidence="2 3">
    <name type="scientific">Folsomia candida</name>
    <name type="common">Springtail</name>
    <dbReference type="NCBI Taxonomy" id="158441"/>
    <lineage>
        <taxon>Eukaryota</taxon>
        <taxon>Metazoa</taxon>
        <taxon>Ecdysozoa</taxon>
        <taxon>Arthropoda</taxon>
        <taxon>Hexapoda</taxon>
        <taxon>Collembola</taxon>
        <taxon>Entomobryomorpha</taxon>
        <taxon>Isotomoidea</taxon>
        <taxon>Isotomidae</taxon>
        <taxon>Proisotominae</taxon>
        <taxon>Folsomia</taxon>
    </lineage>
</organism>
<evidence type="ECO:0000313" key="2">
    <source>
        <dbReference type="EMBL" id="OXA50468.1"/>
    </source>
</evidence>
<dbReference type="AlphaFoldDB" id="A0A226DZM6"/>
<dbReference type="Proteomes" id="UP000198287">
    <property type="component" value="Unassembled WGS sequence"/>
</dbReference>
<proteinExistence type="predicted"/>
<dbReference type="InterPro" id="IPR051147">
    <property type="entry name" value="CFAP_domain-containing"/>
</dbReference>
<evidence type="ECO:0000313" key="3">
    <source>
        <dbReference type="Proteomes" id="UP000198287"/>
    </source>
</evidence>
<sequence>MDERWQAATMKQDEIFKRIPQFNNYYKDLFVRRDRARTQFQKETERIAAVERELRAKNKEIDKLEEIREMSDNRLLRFTIFKTYLQRAKEMSQGEYGDIKDLIDRYAILANGRDTLIKDSENFRESVMKRQRSLDNDVLLKSNEILAYRNFLTEMLEYDTILREKVFWLEDGLSRIKVTAAQRTLVIGQIKMAIHNAAHMTARQEAEARNKLLKAQEERQRKVDKLLNKTHKNVFELFNISTRKSQQMNISKLFFPPKPVLR</sequence>
<reference evidence="2 3" key="1">
    <citation type="submission" date="2015-12" db="EMBL/GenBank/DDBJ databases">
        <title>The genome of Folsomia candida.</title>
        <authorList>
            <person name="Faddeeva A."/>
            <person name="Derks M.F."/>
            <person name="Anvar Y."/>
            <person name="Smit S."/>
            <person name="Van Straalen N."/>
            <person name="Roelofs D."/>
        </authorList>
    </citation>
    <scope>NUCLEOTIDE SEQUENCE [LARGE SCALE GENOMIC DNA]</scope>
    <source>
        <strain evidence="2 3">VU population</strain>
        <tissue evidence="2">Whole body</tissue>
    </source>
</reference>
<dbReference type="PANTHER" id="PTHR21683">
    <property type="entry name" value="COILED-COIL DOMAIN-CONTAINING PROTEIN 42 LIKE-2-LIKE-RELATED"/>
    <property type="match status" value="1"/>
</dbReference>
<dbReference type="EMBL" id="LNIX01000009">
    <property type="protein sequence ID" value="OXA50468.1"/>
    <property type="molecule type" value="Genomic_DNA"/>
</dbReference>
<feature type="coiled-coil region" evidence="1">
    <location>
        <begin position="33"/>
        <end position="74"/>
    </location>
</feature>
<comment type="caution">
    <text evidence="2">The sequence shown here is derived from an EMBL/GenBank/DDBJ whole genome shotgun (WGS) entry which is preliminary data.</text>
</comment>